<feature type="compositionally biased region" description="Basic and acidic residues" evidence="1">
    <location>
        <begin position="298"/>
        <end position="311"/>
    </location>
</feature>
<evidence type="ECO:0000313" key="2">
    <source>
        <dbReference type="EMBL" id="GJD64728.1"/>
    </source>
</evidence>
<reference evidence="2" key="2">
    <citation type="submission" date="2021-08" db="EMBL/GenBank/DDBJ databases">
        <authorList>
            <person name="Tani A."/>
            <person name="Ola A."/>
            <person name="Ogura Y."/>
            <person name="Katsura K."/>
            <person name="Hayashi T."/>
        </authorList>
    </citation>
    <scope>NUCLEOTIDE SEQUENCE</scope>
    <source>
        <strain evidence="2">JCM 32048</strain>
    </source>
</reference>
<name>A0AA37HF48_9HYPH</name>
<evidence type="ECO:0000256" key="1">
    <source>
        <dbReference type="SAM" id="MobiDB-lite"/>
    </source>
</evidence>
<dbReference type="Proteomes" id="UP001055286">
    <property type="component" value="Unassembled WGS sequence"/>
</dbReference>
<protein>
    <submittedName>
        <fullName evidence="2">Uncharacterized protein</fullName>
    </submittedName>
</protein>
<dbReference type="EMBL" id="BPQJ01000029">
    <property type="protein sequence ID" value="GJD64728.1"/>
    <property type="molecule type" value="Genomic_DNA"/>
</dbReference>
<accession>A0AA37HF48</accession>
<keyword evidence="3" id="KW-1185">Reference proteome</keyword>
<reference evidence="2" key="1">
    <citation type="journal article" date="2016" name="Front. Microbiol.">
        <title>Genome Sequence of the Piezophilic, Mesophilic Sulfate-Reducing Bacterium Desulfovibrio indicus J2T.</title>
        <authorList>
            <person name="Cao J."/>
            <person name="Maignien L."/>
            <person name="Shao Z."/>
            <person name="Alain K."/>
            <person name="Jebbar M."/>
        </authorList>
    </citation>
    <scope>NUCLEOTIDE SEQUENCE</scope>
    <source>
        <strain evidence="2">JCM 32048</strain>
    </source>
</reference>
<feature type="compositionally biased region" description="Basic residues" evidence="1">
    <location>
        <begin position="342"/>
        <end position="353"/>
    </location>
</feature>
<gene>
    <name evidence="2" type="ORF">MPEAHAMD_4913</name>
</gene>
<feature type="region of interest" description="Disordered" evidence="1">
    <location>
        <begin position="298"/>
        <end position="363"/>
    </location>
</feature>
<comment type="caution">
    <text evidence="2">The sequence shown here is derived from an EMBL/GenBank/DDBJ whole genome shotgun (WGS) entry which is preliminary data.</text>
</comment>
<evidence type="ECO:0000313" key="3">
    <source>
        <dbReference type="Proteomes" id="UP001055286"/>
    </source>
</evidence>
<feature type="compositionally biased region" description="Basic and acidic residues" evidence="1">
    <location>
        <begin position="322"/>
        <end position="341"/>
    </location>
</feature>
<sequence length="363" mass="41354">MPDDDSRRLFIIIGIATLARVGISIEAAKEAYSYISEKRSFDQAMSPLDGIVSETEAGRLVARHDLYVRHILDSVTNFDEIVKAITATLKTYRKFDIPVIKSVARTDYTLFKYVTNHSFVINIAKSHGQIKRGAEVYQDFEVDFQLDGHFWLQYGLYMADINKLGSAIIMLKKSIEAYSANEFAIHALADIELRVAKDRINYDATARSLISNAVKSLTAQDAKSQITTDQYPIVTLINGHLSALIKHGQRELAREAAVRYFDRIQQLEKETDSPALQKAKARVIRFTTFGEWFEKSRRSDKHLNSGRDVIKKRNFNKPKGNPKHEKAQIAKPPVKVESHEAPKKRRRNRKRNKPLAPPETKNT</sequence>
<proteinExistence type="predicted"/>
<organism evidence="2 3">
    <name type="scientific">Methylobacterium frigidaeris</name>
    <dbReference type="NCBI Taxonomy" id="2038277"/>
    <lineage>
        <taxon>Bacteria</taxon>
        <taxon>Pseudomonadati</taxon>
        <taxon>Pseudomonadota</taxon>
        <taxon>Alphaproteobacteria</taxon>
        <taxon>Hyphomicrobiales</taxon>
        <taxon>Methylobacteriaceae</taxon>
        <taxon>Methylobacterium</taxon>
    </lineage>
</organism>
<dbReference type="AlphaFoldDB" id="A0AA37HF48"/>